<dbReference type="GO" id="GO:0006643">
    <property type="term" value="P:membrane lipid metabolic process"/>
    <property type="evidence" value="ECO:0007669"/>
    <property type="project" value="TreeGrafter"/>
</dbReference>
<dbReference type="GO" id="GO:0005506">
    <property type="term" value="F:iron ion binding"/>
    <property type="evidence" value="ECO:0007669"/>
    <property type="project" value="InterPro"/>
</dbReference>
<evidence type="ECO:0000256" key="7">
    <source>
        <dbReference type="SAM" id="Phobius"/>
    </source>
</evidence>
<dbReference type="InterPro" id="IPR051689">
    <property type="entry name" value="Sterol_desaturase/TMEM195"/>
</dbReference>
<gene>
    <name evidence="10" type="ORF">HT99x_002640</name>
    <name evidence="9" type="ORF">HT99x_01193</name>
</gene>
<evidence type="ECO:0000313" key="9">
    <source>
        <dbReference type="EMBL" id="KRG21999.1"/>
    </source>
</evidence>
<feature type="domain" description="Fatty acid hydroxylase" evidence="8">
    <location>
        <begin position="86"/>
        <end position="225"/>
    </location>
</feature>
<evidence type="ECO:0000256" key="1">
    <source>
        <dbReference type="ARBA" id="ARBA00004127"/>
    </source>
</evidence>
<evidence type="ECO:0000256" key="5">
    <source>
        <dbReference type="ARBA" id="ARBA00023098"/>
    </source>
</evidence>
<evidence type="ECO:0000256" key="3">
    <source>
        <dbReference type="ARBA" id="ARBA00022989"/>
    </source>
</evidence>
<feature type="transmembrane region" description="Helical" evidence="7">
    <location>
        <begin position="6"/>
        <end position="28"/>
    </location>
</feature>
<dbReference type="InterPro" id="IPR006694">
    <property type="entry name" value="Fatty_acid_hydroxylase"/>
</dbReference>
<feature type="transmembrane region" description="Helical" evidence="7">
    <location>
        <begin position="132"/>
        <end position="150"/>
    </location>
</feature>
<keyword evidence="11" id="KW-1185">Reference proteome</keyword>
<evidence type="ECO:0000313" key="10">
    <source>
        <dbReference type="EMBL" id="MCS5710312.1"/>
    </source>
</evidence>
<dbReference type="GO" id="GO:0016020">
    <property type="term" value="C:membrane"/>
    <property type="evidence" value="ECO:0007669"/>
    <property type="project" value="GOC"/>
</dbReference>
<reference evidence="10" key="2">
    <citation type="journal article" date="2016" name="Genome Announc.">
        <title>Draft Genome Sequences of Two Novel Amoeba-Resistant Intranuclear Bacteria, 'Candidatus Berkiella cookevillensis' and 'Candidatus Berkiella aquae'.</title>
        <authorList>
            <person name="Mehari Y.T."/>
            <person name="Arivett B.A."/>
            <person name="Farone A.L."/>
            <person name="Gunderson J.H."/>
            <person name="Farone M.B."/>
        </authorList>
    </citation>
    <scope>NUCLEOTIDE SEQUENCE</scope>
    <source>
        <strain evidence="10">HT99</strain>
    </source>
</reference>
<keyword evidence="5" id="KW-0443">Lipid metabolism</keyword>
<proteinExistence type="predicted"/>
<keyword evidence="4" id="KW-0560">Oxidoreductase</keyword>
<dbReference type="EMBL" id="LKAJ01000003">
    <property type="protein sequence ID" value="KRG21999.1"/>
    <property type="molecule type" value="Genomic_DNA"/>
</dbReference>
<keyword evidence="6 7" id="KW-0472">Membrane</keyword>
<feature type="transmembrane region" description="Helical" evidence="7">
    <location>
        <begin position="40"/>
        <end position="66"/>
    </location>
</feature>
<dbReference type="PANTHER" id="PTHR21624">
    <property type="entry name" value="STEROL DESATURASE-RELATED PROTEIN"/>
    <property type="match status" value="1"/>
</dbReference>
<keyword evidence="3 7" id="KW-1133">Transmembrane helix</keyword>
<comment type="caution">
    <text evidence="9">The sequence shown here is derived from an EMBL/GenBank/DDBJ whole genome shotgun (WGS) entry which is preliminary data.</text>
</comment>
<reference evidence="9" key="1">
    <citation type="submission" date="2015-09" db="EMBL/GenBank/DDBJ databases">
        <title>Draft Genome Sequences of Two Novel Amoeba-resistant Intranuclear Bacteria, Candidatus Berkiella cookevillensis and Candidatus Berkiella aquae.</title>
        <authorList>
            <person name="Mehari Y.T."/>
            <person name="Arivett B.A."/>
            <person name="Farone A.L."/>
            <person name="Gunderson J.H."/>
            <person name="Farone M.B."/>
        </authorList>
    </citation>
    <scope>NUCLEOTIDE SEQUENCE [LARGE SCALE GENOMIC DNA]</scope>
    <source>
        <strain evidence="9">HT99</strain>
    </source>
</reference>
<sequence>MDLALYWFYGLPALSFFLLYLGELWLPCYQQPKIYQPSDWLLNIIGLFIQGVLIPLLGIVFAYTLFPQLDFLKPGALKLSWFGAFLFNIIVIDFLYYWQHRLFHRFSFLWKLHECHHSSPRVDIWATSRNNLWVNFLFVYLLINPVIGYLCQNPEGFFAGSMLTASLDIFRHSKIDFKRLPKQKWIQAMAKIIVMPWMHHSHHNMLKKAHNFGANLIIWDKIFKTFEESGQQNIQYQLLNSSSYRYQFYYPFTR</sequence>
<evidence type="ECO:0000256" key="4">
    <source>
        <dbReference type="ARBA" id="ARBA00023002"/>
    </source>
</evidence>
<dbReference type="GO" id="GO:0012505">
    <property type="term" value="C:endomembrane system"/>
    <property type="evidence" value="ECO:0007669"/>
    <property type="project" value="UniProtKB-SubCell"/>
</dbReference>
<protein>
    <submittedName>
        <fullName evidence="9">Fatty acid hydroxylase superfamily protein</fullName>
    </submittedName>
    <submittedName>
        <fullName evidence="10">Sterol desaturase family protein</fullName>
    </submittedName>
</protein>
<feature type="transmembrane region" description="Helical" evidence="7">
    <location>
        <begin position="78"/>
        <end position="98"/>
    </location>
</feature>
<dbReference type="GO" id="GO:0008610">
    <property type="term" value="P:lipid biosynthetic process"/>
    <property type="evidence" value="ECO:0007669"/>
    <property type="project" value="InterPro"/>
</dbReference>
<evidence type="ECO:0000256" key="6">
    <source>
        <dbReference type="ARBA" id="ARBA00023136"/>
    </source>
</evidence>
<dbReference type="STRING" id="295108.HT99x_01193"/>
<dbReference type="Proteomes" id="UP000051497">
    <property type="component" value="Unassembled WGS sequence"/>
</dbReference>
<keyword evidence="2 7" id="KW-0812">Transmembrane</keyword>
<reference evidence="10" key="3">
    <citation type="submission" date="2021-06" db="EMBL/GenBank/DDBJ databases">
        <title>Genomic Description and Analysis of Intracellular Bacteria, Candidatus Berkiella cookevillensis and Candidatus Berkiella aquae.</title>
        <authorList>
            <person name="Kidane D.T."/>
            <person name="Mehari Y.T."/>
            <person name="Rice F.C."/>
            <person name="Arivett B.A."/>
            <person name="Farone A.L."/>
            <person name="Berk S.G."/>
            <person name="Farone M.B."/>
        </authorList>
    </citation>
    <scope>NUCLEOTIDE SEQUENCE</scope>
    <source>
        <strain evidence="10">HT99</strain>
    </source>
</reference>
<organism evidence="9">
    <name type="scientific">Candidatus Berkiella aquae</name>
    <dbReference type="NCBI Taxonomy" id="295108"/>
    <lineage>
        <taxon>Bacteria</taxon>
        <taxon>Pseudomonadati</taxon>
        <taxon>Pseudomonadota</taxon>
        <taxon>Gammaproteobacteria</taxon>
        <taxon>Candidatus Berkiellales</taxon>
        <taxon>Candidatus Berkiellaceae</taxon>
        <taxon>Candidatus Berkiella</taxon>
    </lineage>
</organism>
<dbReference type="RefSeq" id="WP_075065807.1">
    <property type="nucleotide sequence ID" value="NZ_LKAJ02000001.1"/>
</dbReference>
<name>A0A0Q9YML0_9GAMM</name>
<dbReference type="EMBL" id="LKAJ02000001">
    <property type="protein sequence ID" value="MCS5710312.1"/>
    <property type="molecule type" value="Genomic_DNA"/>
</dbReference>
<dbReference type="PANTHER" id="PTHR21624:SF1">
    <property type="entry name" value="ALKYLGLYCEROL MONOOXYGENASE"/>
    <property type="match status" value="1"/>
</dbReference>
<dbReference type="Pfam" id="PF04116">
    <property type="entry name" value="FA_hydroxylase"/>
    <property type="match status" value="1"/>
</dbReference>
<dbReference type="OrthoDB" id="9770329at2"/>
<accession>A0A0Q9YML0</accession>
<evidence type="ECO:0000313" key="11">
    <source>
        <dbReference type="Proteomes" id="UP000051497"/>
    </source>
</evidence>
<dbReference type="AlphaFoldDB" id="A0A0Q9YML0"/>
<dbReference type="GO" id="GO:0050479">
    <property type="term" value="F:glyceryl-ether monooxygenase activity"/>
    <property type="evidence" value="ECO:0007669"/>
    <property type="project" value="TreeGrafter"/>
</dbReference>
<evidence type="ECO:0000259" key="8">
    <source>
        <dbReference type="Pfam" id="PF04116"/>
    </source>
</evidence>
<comment type="subcellular location">
    <subcellularLocation>
        <location evidence="1">Endomembrane system</location>
        <topology evidence="1">Multi-pass membrane protein</topology>
    </subcellularLocation>
</comment>
<evidence type="ECO:0000256" key="2">
    <source>
        <dbReference type="ARBA" id="ARBA00022692"/>
    </source>
</evidence>